<keyword evidence="4 6" id="KW-1133">Transmembrane helix</keyword>
<evidence type="ECO:0000259" key="7">
    <source>
        <dbReference type="Pfam" id="PF02683"/>
    </source>
</evidence>
<dbReference type="OrthoDB" id="9809733at2"/>
<dbReference type="Pfam" id="PF02683">
    <property type="entry name" value="DsbD_TM"/>
    <property type="match status" value="1"/>
</dbReference>
<reference evidence="8 9" key="1">
    <citation type="journal article" date="2009" name="Stand. Genomic Sci.">
        <title>Complete genome sequence of Desulfotomaculum acetoxidans type strain (5575).</title>
        <authorList>
            <person name="Spring S."/>
            <person name="Lapidus A."/>
            <person name="Schroder M."/>
            <person name="Gleim D."/>
            <person name="Sims D."/>
            <person name="Meincke L."/>
            <person name="Glavina Del Rio T."/>
            <person name="Tice H."/>
            <person name="Copeland A."/>
            <person name="Cheng J.F."/>
            <person name="Lucas S."/>
            <person name="Chen F."/>
            <person name="Nolan M."/>
            <person name="Bruce D."/>
            <person name="Goodwin L."/>
            <person name="Pitluck S."/>
            <person name="Ivanova N."/>
            <person name="Mavromatis K."/>
            <person name="Mikhailova N."/>
            <person name="Pati A."/>
            <person name="Chen A."/>
            <person name="Palaniappan K."/>
            <person name="Land M."/>
            <person name="Hauser L."/>
            <person name="Chang Y.J."/>
            <person name="Jeffries C.D."/>
            <person name="Chain P."/>
            <person name="Saunders E."/>
            <person name="Brettin T."/>
            <person name="Detter J.C."/>
            <person name="Goker M."/>
            <person name="Bristow J."/>
            <person name="Eisen J.A."/>
            <person name="Markowitz V."/>
            <person name="Hugenholtz P."/>
            <person name="Kyrpides N.C."/>
            <person name="Klenk H.P."/>
            <person name="Han C."/>
        </authorList>
    </citation>
    <scope>NUCLEOTIDE SEQUENCE [LARGE SCALE GENOMIC DNA]</scope>
    <source>
        <strain evidence="9">ATCC 49208 / DSM 771 / VKM B-1644</strain>
    </source>
</reference>
<dbReference type="EMBL" id="CP001720">
    <property type="protein sequence ID" value="ACV64251.1"/>
    <property type="molecule type" value="Genomic_DNA"/>
</dbReference>
<evidence type="ECO:0000313" key="8">
    <source>
        <dbReference type="EMBL" id="ACV64251.1"/>
    </source>
</evidence>
<dbReference type="eggNOG" id="COG0785">
    <property type="taxonomic scope" value="Bacteria"/>
</dbReference>
<evidence type="ECO:0000256" key="2">
    <source>
        <dbReference type="ARBA" id="ARBA00006143"/>
    </source>
</evidence>
<feature type="transmembrane region" description="Helical" evidence="6">
    <location>
        <begin position="128"/>
        <end position="154"/>
    </location>
</feature>
<accession>C8VVW4</accession>
<dbReference type="PANTHER" id="PTHR31272">
    <property type="entry name" value="CYTOCHROME C-TYPE BIOGENESIS PROTEIN HI_1454-RELATED"/>
    <property type="match status" value="1"/>
</dbReference>
<comment type="similarity">
    <text evidence="2">Belongs to the DsbD family.</text>
</comment>
<feature type="transmembrane region" description="Helical" evidence="6">
    <location>
        <begin position="166"/>
        <end position="185"/>
    </location>
</feature>
<keyword evidence="9" id="KW-1185">Reference proteome</keyword>
<feature type="transmembrane region" description="Helical" evidence="6">
    <location>
        <begin position="197"/>
        <end position="221"/>
    </location>
</feature>
<evidence type="ECO:0000256" key="3">
    <source>
        <dbReference type="ARBA" id="ARBA00022692"/>
    </source>
</evidence>
<proteinExistence type="inferred from homology"/>
<dbReference type="AlphaFoldDB" id="C8VVW4"/>
<dbReference type="GO" id="GO:0017004">
    <property type="term" value="P:cytochrome complex assembly"/>
    <property type="evidence" value="ECO:0007669"/>
    <property type="project" value="InterPro"/>
</dbReference>
<feature type="transmembrane region" description="Helical" evidence="6">
    <location>
        <begin position="86"/>
        <end position="107"/>
    </location>
</feature>
<evidence type="ECO:0000256" key="1">
    <source>
        <dbReference type="ARBA" id="ARBA00004141"/>
    </source>
</evidence>
<dbReference type="InterPro" id="IPR051790">
    <property type="entry name" value="Cytochrome_c-biogenesis_DsbD"/>
</dbReference>
<dbReference type="InterPro" id="IPR003834">
    <property type="entry name" value="Cyt_c_assmbl_TM_dom"/>
</dbReference>
<evidence type="ECO:0000256" key="4">
    <source>
        <dbReference type="ARBA" id="ARBA00022989"/>
    </source>
</evidence>
<dbReference type="STRING" id="485916.Dtox_3535"/>
<protein>
    <submittedName>
        <fullName evidence="8">Cytochrome c biogenesis protein transmembrane region</fullName>
    </submittedName>
</protein>
<dbReference type="GO" id="GO:0016020">
    <property type="term" value="C:membrane"/>
    <property type="evidence" value="ECO:0007669"/>
    <property type="project" value="UniProtKB-SubCell"/>
</dbReference>
<dbReference type="Proteomes" id="UP000002217">
    <property type="component" value="Chromosome"/>
</dbReference>
<name>C8VVW4_DESAS</name>
<gene>
    <name evidence="8" type="ordered locus">Dtox_3535</name>
</gene>
<dbReference type="HOGENOM" id="CLU_053225_2_0_9"/>
<organism evidence="8 9">
    <name type="scientific">Desulfofarcimen acetoxidans (strain ATCC 49208 / DSM 771 / KCTC 5769 / VKM B-1644 / 5575)</name>
    <name type="common">Desulfotomaculum acetoxidans</name>
    <dbReference type="NCBI Taxonomy" id="485916"/>
    <lineage>
        <taxon>Bacteria</taxon>
        <taxon>Bacillati</taxon>
        <taxon>Bacillota</taxon>
        <taxon>Clostridia</taxon>
        <taxon>Eubacteriales</taxon>
        <taxon>Peptococcaceae</taxon>
        <taxon>Desulfofarcimen</taxon>
    </lineage>
</organism>
<evidence type="ECO:0000256" key="5">
    <source>
        <dbReference type="ARBA" id="ARBA00023136"/>
    </source>
</evidence>
<feature type="domain" description="Cytochrome C biogenesis protein transmembrane" evidence="7">
    <location>
        <begin position="9"/>
        <end position="218"/>
    </location>
</feature>
<evidence type="ECO:0000313" key="9">
    <source>
        <dbReference type="Proteomes" id="UP000002217"/>
    </source>
</evidence>
<feature type="transmembrane region" description="Helical" evidence="6">
    <location>
        <begin position="12"/>
        <end position="35"/>
    </location>
</feature>
<evidence type="ECO:0000256" key="6">
    <source>
        <dbReference type="SAM" id="Phobius"/>
    </source>
</evidence>
<comment type="subcellular location">
    <subcellularLocation>
        <location evidence="1">Membrane</location>
        <topology evidence="1">Multi-pass membrane protein</topology>
    </subcellularLocation>
</comment>
<keyword evidence="3 6" id="KW-0812">Transmembrane</keyword>
<dbReference type="PANTHER" id="PTHR31272:SF4">
    <property type="entry name" value="CYTOCHROME C-TYPE BIOGENESIS PROTEIN HI_1454-RELATED"/>
    <property type="match status" value="1"/>
</dbReference>
<keyword evidence="5 6" id="KW-0472">Membrane</keyword>
<sequence length="229" mass="24795">MATNSLNTTVALFFGFLSFLSPCILPLLPGYLSFIAGTDLSNGIRPDKKQTLLNSLFFVLGFGLIFIVFGAAAGSLGQYLTYHRPWLTKLAGLIIIIFGLHTGNIFTINILFRQFKCQAPKLSGRLGAFLLGVCFALGWTPCVGPVLASILLLASGSDPARGMLLLTAYTLGLGFPFILAAMCIGSVHKWLQKTQWLLPYINAVSGALLITMGILLLTGTWQKLVLLFY</sequence>
<dbReference type="KEGG" id="dae:Dtox_3535"/>
<feature type="transmembrane region" description="Helical" evidence="6">
    <location>
        <begin position="56"/>
        <end position="80"/>
    </location>
</feature>